<gene>
    <name evidence="1" type="ORF">KIN20_022144</name>
</gene>
<dbReference type="EMBL" id="JAHQIW010004478">
    <property type="protein sequence ID" value="KAJ1362550.1"/>
    <property type="molecule type" value="Genomic_DNA"/>
</dbReference>
<dbReference type="Proteomes" id="UP001196413">
    <property type="component" value="Unassembled WGS sequence"/>
</dbReference>
<sequence length="87" mass="10017">MQEKLRKGERRAVQNRNGVMVLNGSTREKCRRFQQHTVRVNSGTKKFGVAESYNNNMGFVDLMDQMAAYSPFFRSTKNNTCICYLAS</sequence>
<evidence type="ECO:0000313" key="2">
    <source>
        <dbReference type="Proteomes" id="UP001196413"/>
    </source>
</evidence>
<protein>
    <submittedName>
        <fullName evidence="1">Uncharacterized protein</fullName>
    </submittedName>
</protein>
<evidence type="ECO:0000313" key="1">
    <source>
        <dbReference type="EMBL" id="KAJ1362550.1"/>
    </source>
</evidence>
<comment type="caution">
    <text evidence="1">The sequence shown here is derived from an EMBL/GenBank/DDBJ whole genome shotgun (WGS) entry which is preliminary data.</text>
</comment>
<proteinExistence type="predicted"/>
<reference evidence="1" key="1">
    <citation type="submission" date="2021-06" db="EMBL/GenBank/DDBJ databases">
        <title>Parelaphostrongylus tenuis whole genome reference sequence.</title>
        <authorList>
            <person name="Garwood T.J."/>
            <person name="Larsen P.A."/>
            <person name="Fountain-Jones N.M."/>
            <person name="Garbe J.R."/>
            <person name="Macchietto M.G."/>
            <person name="Kania S.A."/>
            <person name="Gerhold R.W."/>
            <person name="Richards J.E."/>
            <person name="Wolf T.M."/>
        </authorList>
    </citation>
    <scope>NUCLEOTIDE SEQUENCE</scope>
    <source>
        <strain evidence="1">MNPRO001-30</strain>
        <tissue evidence="1">Meninges</tissue>
    </source>
</reference>
<keyword evidence="2" id="KW-1185">Reference proteome</keyword>
<dbReference type="AlphaFoldDB" id="A0AAD5MPT1"/>
<accession>A0AAD5MPT1</accession>
<name>A0AAD5MPT1_PARTN</name>
<organism evidence="1 2">
    <name type="scientific">Parelaphostrongylus tenuis</name>
    <name type="common">Meningeal worm</name>
    <dbReference type="NCBI Taxonomy" id="148309"/>
    <lineage>
        <taxon>Eukaryota</taxon>
        <taxon>Metazoa</taxon>
        <taxon>Ecdysozoa</taxon>
        <taxon>Nematoda</taxon>
        <taxon>Chromadorea</taxon>
        <taxon>Rhabditida</taxon>
        <taxon>Rhabditina</taxon>
        <taxon>Rhabditomorpha</taxon>
        <taxon>Strongyloidea</taxon>
        <taxon>Metastrongylidae</taxon>
        <taxon>Parelaphostrongylus</taxon>
    </lineage>
</organism>